<organism evidence="2 3">
    <name type="scientific">Microbulbifer elongatus</name>
    <dbReference type="NCBI Taxonomy" id="86173"/>
    <lineage>
        <taxon>Bacteria</taxon>
        <taxon>Pseudomonadati</taxon>
        <taxon>Pseudomonadota</taxon>
        <taxon>Gammaproteobacteria</taxon>
        <taxon>Cellvibrionales</taxon>
        <taxon>Microbulbiferaceae</taxon>
        <taxon>Microbulbifer</taxon>
    </lineage>
</organism>
<proteinExistence type="predicted"/>
<dbReference type="PANTHER" id="PTHR41339:SF1">
    <property type="entry name" value="SECRETED PROTEIN"/>
    <property type="match status" value="1"/>
</dbReference>
<reference evidence="2" key="1">
    <citation type="thesis" date="2020" institute="Technische Universitat Dresden" country="Dresden, Germany">
        <title>The Agarolytic System of Microbulbifer elongatus PORT2, Isolated from Batu Karas, Pangandaran West Java Indonesia.</title>
        <authorList>
            <person name="Anggraeni S.R."/>
        </authorList>
    </citation>
    <scope>NUCLEOTIDE SEQUENCE</scope>
    <source>
        <strain evidence="2">PORT2</strain>
    </source>
</reference>
<accession>A0ABT1NZL9</accession>
<dbReference type="PROSITE" id="PS51257">
    <property type="entry name" value="PROKAR_LIPOPROTEIN"/>
    <property type="match status" value="1"/>
</dbReference>
<sequence length="1458" mass="153592">MFTVKPKFPSLCRGLALATSALLLAACEGDISDDIAQEDSLEIRLQQCEVGVGGVVGTPTEPVVIDGVETQACLLNTDAGQQVDVRLKSSHNFEPLVWVLDGTYEIGESKSYATLAELQADTLHYVGNASKVYAMPGTVVVVHRNGSFAPDIESIDDNNTGGGEWGGVVVNGIGYHPDCGTTGGADNFCNVQGEWGYYGGLSLQEARESVMARGTGFDGYVAEAGGELSGGGRLSAAITLNAPHFVQTSAPQGVFYSATNGLELNGGALDINRLRALGNQGHALYWHSGFGGEVVNSIIHHQSDLAAVKGENSGSGDSGVSISGLTLVDQSLNAGAALVLAGGGKIGIDNMVVQGFGACLDIADGNTGVAITNSAFYCSETTAAAEDGSDYAAQALANAENFYTLNPDLTNRLEIDNTEISGINAALLSGSTQVYGYELGLVYAPCYGAGALLEETVSIGTSNYRVCELTGEITDNLYFDNDINGELVLWRLSGNVTLGTGFSGLDAAQQQALLARPQKVILDHTSVVQVATGATLTVNPGVALTIAGTAADPIELKALDAQAGWGGITINGLADSCSSAELCALAQQQFVEIDYLRVLNAGNGQPALTLNEVSAAGQINYLDIADSASTGLSLNGGAVNIDNLLVSDVVGNQVQWATGYRGSLQYAILQSGAESVGHALHGRNNADDHDAAPRSRPVMANITVKGAEQADTAILLEQGSGLLLYNSVVADFNTCLDIDDPATASLQTSDPAEIFFDNVVLDCEATIAEEDEEAGMDYAASTQGLSGVYQVSAVLDSNFVPSGSDIPGIESSIDFTLAGAVANYLNANVNFMGSVRDSIDDWYLGWSDSVGVLLAAECDFKAVLEDDYRYTGRAIIVRDENGVAWGESYYPQYKVCGLRGTITEDFLLNAYTGADRLAVENGEQVVDMVKRTVFVDGEFVERELSVAYDPLPTLWLINGLVRIGEGHLELSDPAQVAAMKADPVTLGIEASSVVMVSEGGGLHITRGGELVVLGGESLLNGDTDASGPVNLVGLLNTSPTHVSGEPMNARVRNWVGLIVDGFARNNQCPDAAITEPGSRVCNIQGEYGFHGGYDNDHGNLWVENLHMLKGSLRLNSVGRGGKVENFYFGLGDQPGSGPAAWGEDNFRRAAIDIDGGVVNLRNINLASAVPGNNIRWNHGFQGSMQSVNIAGHAFAGDSWGSVEDFVSPLYQVDGVWHADPAILGRNGDPGREDDLPRSMPTLANVTLFGSDAVDAFNPALPPVTSNLIELAQGSGLYLYNSTVGASKFDLDSELWFGVSYEIDQCITMDASSAALLGENVVFNQVAFACKQMSNDLNLAMQIDNTFASRTFVNVAGTVSNKSTLSNPSLADAEIYYFDWVTGGSSIGNYDKQVDGLDVFTQWENMYFSTPDVINLGKVSMNASASQALSGEFIVETDYFGSQDYFLPINADVQIDADF</sequence>
<keyword evidence="1" id="KW-0732">Signal</keyword>
<evidence type="ECO:0000313" key="3">
    <source>
        <dbReference type="Proteomes" id="UP001205566"/>
    </source>
</evidence>
<dbReference type="RefSeq" id="WP_255874166.1">
    <property type="nucleotide sequence ID" value="NZ_JACASI010000024.1"/>
</dbReference>
<dbReference type="PANTHER" id="PTHR41339">
    <property type="entry name" value="LIPL48"/>
    <property type="match status" value="1"/>
</dbReference>
<feature type="signal peptide" evidence="1">
    <location>
        <begin position="1"/>
        <end position="25"/>
    </location>
</feature>
<evidence type="ECO:0000313" key="2">
    <source>
        <dbReference type="EMBL" id="MCQ3829281.1"/>
    </source>
</evidence>
<dbReference type="EMBL" id="JACASI010000024">
    <property type="protein sequence ID" value="MCQ3829281.1"/>
    <property type="molecule type" value="Genomic_DNA"/>
</dbReference>
<feature type="chain" id="PRO_5046900380" description="Lipoprotein" evidence="1">
    <location>
        <begin position="26"/>
        <end position="1458"/>
    </location>
</feature>
<comment type="caution">
    <text evidence="2">The sequence shown here is derived from an EMBL/GenBank/DDBJ whole genome shotgun (WGS) entry which is preliminary data.</text>
</comment>
<keyword evidence="3" id="KW-1185">Reference proteome</keyword>
<name>A0ABT1NZL9_9GAMM</name>
<gene>
    <name evidence="2" type="ORF">HXX02_07470</name>
</gene>
<evidence type="ECO:0000256" key="1">
    <source>
        <dbReference type="SAM" id="SignalP"/>
    </source>
</evidence>
<dbReference type="Proteomes" id="UP001205566">
    <property type="component" value="Unassembled WGS sequence"/>
</dbReference>
<evidence type="ECO:0008006" key="4">
    <source>
        <dbReference type="Google" id="ProtNLM"/>
    </source>
</evidence>
<protein>
    <recommendedName>
        <fullName evidence="4">Lipoprotein</fullName>
    </recommendedName>
</protein>